<name>A0A5B7GA19_PORTR</name>
<organism evidence="1 2">
    <name type="scientific">Portunus trituberculatus</name>
    <name type="common">Swimming crab</name>
    <name type="synonym">Neptunus trituberculatus</name>
    <dbReference type="NCBI Taxonomy" id="210409"/>
    <lineage>
        <taxon>Eukaryota</taxon>
        <taxon>Metazoa</taxon>
        <taxon>Ecdysozoa</taxon>
        <taxon>Arthropoda</taxon>
        <taxon>Crustacea</taxon>
        <taxon>Multicrustacea</taxon>
        <taxon>Malacostraca</taxon>
        <taxon>Eumalacostraca</taxon>
        <taxon>Eucarida</taxon>
        <taxon>Decapoda</taxon>
        <taxon>Pleocyemata</taxon>
        <taxon>Brachyura</taxon>
        <taxon>Eubrachyura</taxon>
        <taxon>Portunoidea</taxon>
        <taxon>Portunidae</taxon>
        <taxon>Portuninae</taxon>
        <taxon>Portunus</taxon>
    </lineage>
</organism>
<accession>A0A5B7GA19</accession>
<proteinExistence type="predicted"/>
<keyword evidence="2" id="KW-1185">Reference proteome</keyword>
<gene>
    <name evidence="1" type="ORF">E2C01_047883</name>
</gene>
<comment type="caution">
    <text evidence="1">The sequence shown here is derived from an EMBL/GenBank/DDBJ whole genome shotgun (WGS) entry which is preliminary data.</text>
</comment>
<dbReference type="Proteomes" id="UP000324222">
    <property type="component" value="Unassembled WGS sequence"/>
</dbReference>
<reference evidence="1 2" key="1">
    <citation type="submission" date="2019-05" db="EMBL/GenBank/DDBJ databases">
        <title>Another draft genome of Portunus trituberculatus and its Hox gene families provides insights of decapod evolution.</title>
        <authorList>
            <person name="Jeong J.-H."/>
            <person name="Song I."/>
            <person name="Kim S."/>
            <person name="Choi T."/>
            <person name="Kim D."/>
            <person name="Ryu S."/>
            <person name="Kim W."/>
        </authorList>
    </citation>
    <scope>NUCLEOTIDE SEQUENCE [LARGE SCALE GENOMIC DNA]</scope>
    <source>
        <tissue evidence="1">Muscle</tissue>
    </source>
</reference>
<evidence type="ECO:0000313" key="2">
    <source>
        <dbReference type="Proteomes" id="UP000324222"/>
    </source>
</evidence>
<protein>
    <submittedName>
        <fullName evidence="1">Uncharacterized protein</fullName>
    </submittedName>
</protein>
<sequence>MSPGVVLSGYHRHGSGPIFLKKAQVRLRTAGCWEGWTPEAARRVGRLSVVLARAESQERSAVVRVEAWTLKQEMFNGLRGSPTPRAEGVRRQTQGVQVSFECDMTQAEAGDDCCSLHPFT</sequence>
<evidence type="ECO:0000313" key="1">
    <source>
        <dbReference type="EMBL" id="MPC53978.1"/>
    </source>
</evidence>
<dbReference type="EMBL" id="VSRR010012025">
    <property type="protein sequence ID" value="MPC53978.1"/>
    <property type="molecule type" value="Genomic_DNA"/>
</dbReference>
<dbReference type="AlphaFoldDB" id="A0A5B7GA19"/>